<organism evidence="3 4">
    <name type="scientific">Arsenicicoccus piscis</name>
    <dbReference type="NCBI Taxonomy" id="673954"/>
    <lineage>
        <taxon>Bacteria</taxon>
        <taxon>Bacillati</taxon>
        <taxon>Actinomycetota</taxon>
        <taxon>Actinomycetes</taxon>
        <taxon>Micrococcales</taxon>
        <taxon>Intrasporangiaceae</taxon>
        <taxon>Arsenicicoccus</taxon>
    </lineage>
</organism>
<dbReference type="RefSeq" id="WP_431308223.1">
    <property type="nucleotide sequence ID" value="NZ_BSUJ01000001.1"/>
</dbReference>
<dbReference type="Pfam" id="PF22776">
    <property type="entry name" value="K_trans_C"/>
    <property type="match status" value="1"/>
</dbReference>
<proteinExistence type="predicted"/>
<accession>A0ABQ6HSA8</accession>
<name>A0ABQ6HSA8_9MICO</name>
<feature type="domain" description="K+ potassium transporter C-terminal" evidence="2">
    <location>
        <begin position="2"/>
        <end position="129"/>
    </location>
</feature>
<comment type="caution">
    <text evidence="3">The sequence shown here is derived from an EMBL/GenBank/DDBJ whole genome shotgun (WGS) entry which is preliminary data.</text>
</comment>
<gene>
    <name evidence="3" type="ORF">GCM10025862_32170</name>
</gene>
<evidence type="ECO:0000259" key="2">
    <source>
        <dbReference type="Pfam" id="PF22776"/>
    </source>
</evidence>
<dbReference type="Proteomes" id="UP001157109">
    <property type="component" value="Unassembled WGS sequence"/>
</dbReference>
<keyword evidence="4" id="KW-1185">Reference proteome</keyword>
<evidence type="ECO:0000313" key="3">
    <source>
        <dbReference type="EMBL" id="GMA21196.1"/>
    </source>
</evidence>
<reference evidence="4" key="1">
    <citation type="journal article" date="2019" name="Int. J. Syst. Evol. Microbiol.">
        <title>The Global Catalogue of Microorganisms (GCM) 10K type strain sequencing project: providing services to taxonomists for standard genome sequencing and annotation.</title>
        <authorList>
            <consortium name="The Broad Institute Genomics Platform"/>
            <consortium name="The Broad Institute Genome Sequencing Center for Infectious Disease"/>
            <person name="Wu L."/>
            <person name="Ma J."/>
        </authorList>
    </citation>
    <scope>NUCLEOTIDE SEQUENCE [LARGE SCALE GENOMIC DNA]</scope>
    <source>
        <strain evidence="4">NBRC 105830</strain>
    </source>
</reference>
<protein>
    <recommendedName>
        <fullName evidence="2">K+ potassium transporter C-terminal domain-containing protein</fullName>
    </recommendedName>
</protein>
<evidence type="ECO:0000256" key="1">
    <source>
        <dbReference type="ARBA" id="ARBA00022847"/>
    </source>
</evidence>
<dbReference type="InterPro" id="IPR053952">
    <property type="entry name" value="K_trans_C"/>
</dbReference>
<evidence type="ECO:0000313" key="4">
    <source>
        <dbReference type="Proteomes" id="UP001157109"/>
    </source>
</evidence>
<keyword evidence="1" id="KW-0813">Transport</keyword>
<keyword evidence="1" id="KW-0769">Symport</keyword>
<dbReference type="EMBL" id="BSUJ01000001">
    <property type="protein sequence ID" value="GMA21196.1"/>
    <property type="molecule type" value="Genomic_DNA"/>
</dbReference>
<sequence length="130" mass="14719">MLHEHVVILRIVNEDVPHIRHVDRISVDDLGHEDDGIFAVSVRLGFNDDQDIPKALRLAAPQLVESEMKVDVAQARYFLSAITVHRGVRPELPRWRQALFVAMAHNAANRVRVFHLPPDRTVAMGAHVDL</sequence>